<accession>A0ACC2K8B6</accession>
<protein>
    <submittedName>
        <fullName evidence="1">Uncharacterized protein</fullName>
    </submittedName>
</protein>
<proteinExistence type="predicted"/>
<dbReference type="EMBL" id="CM056812">
    <property type="protein sequence ID" value="KAJ8617341.1"/>
    <property type="molecule type" value="Genomic_DNA"/>
</dbReference>
<gene>
    <name evidence="1" type="ORF">MRB53_013527</name>
</gene>
<evidence type="ECO:0000313" key="2">
    <source>
        <dbReference type="Proteomes" id="UP001234297"/>
    </source>
</evidence>
<evidence type="ECO:0000313" key="1">
    <source>
        <dbReference type="EMBL" id="KAJ8617341.1"/>
    </source>
</evidence>
<dbReference type="Proteomes" id="UP001234297">
    <property type="component" value="Chromosome 4"/>
</dbReference>
<organism evidence="1 2">
    <name type="scientific">Persea americana</name>
    <name type="common">Avocado</name>
    <dbReference type="NCBI Taxonomy" id="3435"/>
    <lineage>
        <taxon>Eukaryota</taxon>
        <taxon>Viridiplantae</taxon>
        <taxon>Streptophyta</taxon>
        <taxon>Embryophyta</taxon>
        <taxon>Tracheophyta</taxon>
        <taxon>Spermatophyta</taxon>
        <taxon>Magnoliopsida</taxon>
        <taxon>Magnoliidae</taxon>
        <taxon>Laurales</taxon>
        <taxon>Lauraceae</taxon>
        <taxon>Persea</taxon>
    </lineage>
</organism>
<keyword evidence="2" id="KW-1185">Reference proteome</keyword>
<name>A0ACC2K8B6_PERAE</name>
<sequence>MDFWWMEKQAAASGGRKRVICDRHKRSQQRSPNVLRPPPTKSTFTFPFFPSRALPSLPLSPHCPTAPAIPLPEPACAEDDTASSLSLSLFPPVFPSPSTPPIEDSFSLTAAAARSPLPHPQRARIVKIRTFHK</sequence>
<comment type="caution">
    <text evidence="1">The sequence shown here is derived from an EMBL/GenBank/DDBJ whole genome shotgun (WGS) entry which is preliminary data.</text>
</comment>
<reference evidence="1 2" key="1">
    <citation type="journal article" date="2022" name="Hortic Res">
        <title>A haplotype resolved chromosomal level avocado genome allows analysis of novel avocado genes.</title>
        <authorList>
            <person name="Nath O."/>
            <person name="Fletcher S.J."/>
            <person name="Hayward A."/>
            <person name="Shaw L.M."/>
            <person name="Masouleh A.K."/>
            <person name="Furtado A."/>
            <person name="Henry R.J."/>
            <person name="Mitter N."/>
        </authorList>
    </citation>
    <scope>NUCLEOTIDE SEQUENCE [LARGE SCALE GENOMIC DNA]</scope>
    <source>
        <strain evidence="2">cv. Hass</strain>
    </source>
</reference>